<protein>
    <submittedName>
        <fullName evidence="7">Refilin B</fullName>
    </submittedName>
</protein>
<dbReference type="GO" id="GO:1900158">
    <property type="term" value="P:negative regulation of bone mineralization involved in bone maturation"/>
    <property type="evidence" value="ECO:0007669"/>
    <property type="project" value="TreeGrafter"/>
</dbReference>
<dbReference type="Pfam" id="PF15068">
    <property type="entry name" value="FAM101"/>
    <property type="match status" value="1"/>
</dbReference>
<evidence type="ECO:0000256" key="5">
    <source>
        <dbReference type="ARBA" id="ARBA00023212"/>
    </source>
</evidence>
<reference evidence="7" key="4">
    <citation type="submission" date="2025-08" db="UniProtKB">
        <authorList>
            <consortium name="Ensembl"/>
        </authorList>
    </citation>
    <scope>IDENTIFICATION</scope>
</reference>
<dbReference type="KEGG" id="cmk:103183317"/>
<evidence type="ECO:0000313" key="7">
    <source>
        <dbReference type="Ensembl" id="ENSCMIP00000026061.1"/>
    </source>
</evidence>
<feature type="compositionally biased region" description="Basic and acidic residues" evidence="6">
    <location>
        <begin position="16"/>
        <end position="26"/>
    </location>
</feature>
<evidence type="ECO:0000256" key="3">
    <source>
        <dbReference type="ARBA" id="ARBA00011189"/>
    </source>
</evidence>
<evidence type="ECO:0000256" key="6">
    <source>
        <dbReference type="SAM" id="MobiDB-lite"/>
    </source>
</evidence>
<keyword evidence="4" id="KW-0963">Cytoplasm</keyword>
<proteinExistence type="inferred from homology"/>
<dbReference type="Proteomes" id="UP000314986">
    <property type="component" value="Unassembled WGS sequence"/>
</dbReference>
<reference evidence="8" key="3">
    <citation type="journal article" date="2014" name="Nature">
        <title>Elephant shark genome provides unique insights into gnathostome evolution.</title>
        <authorList>
            <consortium name="International Elephant Shark Genome Sequencing Consortium"/>
            <person name="Venkatesh B."/>
            <person name="Lee A.P."/>
            <person name="Ravi V."/>
            <person name="Maurya A.K."/>
            <person name="Lian M.M."/>
            <person name="Swann J.B."/>
            <person name="Ohta Y."/>
            <person name="Flajnik M.F."/>
            <person name="Sutoh Y."/>
            <person name="Kasahara M."/>
            <person name="Hoon S."/>
            <person name="Gangu V."/>
            <person name="Roy S.W."/>
            <person name="Irimia M."/>
            <person name="Korzh V."/>
            <person name="Kondrychyn I."/>
            <person name="Lim Z.W."/>
            <person name="Tay B.H."/>
            <person name="Tohari S."/>
            <person name="Kong K.W."/>
            <person name="Ho S."/>
            <person name="Lorente-Galdos B."/>
            <person name="Quilez J."/>
            <person name="Marques-Bonet T."/>
            <person name="Raney B.J."/>
            <person name="Ingham P.W."/>
            <person name="Tay A."/>
            <person name="Hillier L.W."/>
            <person name="Minx P."/>
            <person name="Boehm T."/>
            <person name="Wilson R.K."/>
            <person name="Brenner S."/>
            <person name="Warren W.C."/>
        </authorList>
    </citation>
    <scope>NUCLEOTIDE SEQUENCE [LARGE SCALE GENOMIC DNA]</scope>
</reference>
<evidence type="ECO:0000313" key="8">
    <source>
        <dbReference type="Proteomes" id="UP000314986"/>
    </source>
</evidence>
<organism evidence="7 8">
    <name type="scientific">Callorhinchus milii</name>
    <name type="common">Ghost shark</name>
    <dbReference type="NCBI Taxonomy" id="7868"/>
    <lineage>
        <taxon>Eukaryota</taxon>
        <taxon>Metazoa</taxon>
        <taxon>Chordata</taxon>
        <taxon>Craniata</taxon>
        <taxon>Vertebrata</taxon>
        <taxon>Chondrichthyes</taxon>
        <taxon>Holocephali</taxon>
        <taxon>Chimaeriformes</taxon>
        <taxon>Callorhinchidae</taxon>
        <taxon>Callorhinchus</taxon>
    </lineage>
</organism>
<reference evidence="8" key="1">
    <citation type="journal article" date="2006" name="Science">
        <title>Ancient noncoding elements conserved in the human genome.</title>
        <authorList>
            <person name="Venkatesh B."/>
            <person name="Kirkness E.F."/>
            <person name="Loh Y.H."/>
            <person name="Halpern A.L."/>
            <person name="Lee A.P."/>
            <person name="Johnson J."/>
            <person name="Dandona N."/>
            <person name="Viswanathan L.D."/>
            <person name="Tay A."/>
            <person name="Venter J.C."/>
            <person name="Strausberg R.L."/>
            <person name="Brenner S."/>
        </authorList>
    </citation>
    <scope>NUCLEOTIDE SEQUENCE [LARGE SCALE GENOMIC DNA]</scope>
</reference>
<gene>
    <name evidence="7" type="primary">rflnb</name>
</gene>
<dbReference type="GO" id="GO:0061182">
    <property type="term" value="P:negative regulation of chondrocyte development"/>
    <property type="evidence" value="ECO:0007669"/>
    <property type="project" value="TreeGrafter"/>
</dbReference>
<sequence length="232" mass="25698">MVGSLNLQEVTGPLVEPKRMGERVLDSPDSGLPPSPSPSPSVWLPCPGHPESRLGATLLLEQEDNNNNNTTTTTISRGGGQAAQTGAQFTSPFLVTGFGPRLYPLSFGEGVEVDPLPPKEIRYTSSVRYDSDRHYIDNVFLPLTFGIASCSQTVVCVPNCTWRSYKTELRFQPRLKPLRFLSTTIVYPKCAKTVYTTTVDYNCRKAARRFLSSVELETTEYNGSELVLRDDQ</sequence>
<comment type="similarity">
    <text evidence="2">Belongs to the Refilin family.</text>
</comment>
<dbReference type="GO" id="GO:0032432">
    <property type="term" value="C:actin filament bundle"/>
    <property type="evidence" value="ECO:0007669"/>
    <property type="project" value="TreeGrafter"/>
</dbReference>
<feature type="region of interest" description="Disordered" evidence="6">
    <location>
        <begin position="1"/>
        <end position="41"/>
    </location>
</feature>
<dbReference type="InParanoid" id="A0A4W3IF02"/>
<comment type="subcellular location">
    <subcellularLocation>
        <location evidence="1">Cytoplasm</location>
        <location evidence="1">Cytoskeleton</location>
    </subcellularLocation>
</comment>
<comment type="subunit">
    <text evidence="3">Interacts with FLNA and FLNB.</text>
</comment>
<dbReference type="AlphaFoldDB" id="A0A4W3IF02"/>
<dbReference type="GeneTree" id="ENSGT00390000016836"/>
<dbReference type="CTD" id="359845"/>
<name>A0A4W3IF02_CALMI</name>
<dbReference type="GO" id="GO:0048705">
    <property type="term" value="P:skeletal system morphogenesis"/>
    <property type="evidence" value="ECO:0007669"/>
    <property type="project" value="TreeGrafter"/>
</dbReference>
<dbReference type="GO" id="GO:0061572">
    <property type="term" value="P:actin filament bundle organization"/>
    <property type="evidence" value="ECO:0007669"/>
    <property type="project" value="InterPro"/>
</dbReference>
<dbReference type="GeneID" id="103183317"/>
<accession>A0A4W3IF02</accession>
<evidence type="ECO:0000256" key="4">
    <source>
        <dbReference type="ARBA" id="ARBA00022490"/>
    </source>
</evidence>
<dbReference type="Ensembl" id="ENSCMIT00000026489.1">
    <property type="protein sequence ID" value="ENSCMIP00000026061.1"/>
    <property type="gene ID" value="ENSCMIG00000011445.1"/>
</dbReference>
<dbReference type="PANTHER" id="PTHR31848:SF2">
    <property type="entry name" value="REFILIN-B"/>
    <property type="match status" value="1"/>
</dbReference>
<reference evidence="7" key="5">
    <citation type="submission" date="2025-09" db="UniProtKB">
        <authorList>
            <consortium name="Ensembl"/>
        </authorList>
    </citation>
    <scope>IDENTIFICATION</scope>
</reference>
<dbReference type="PANTHER" id="PTHR31848">
    <property type="match status" value="1"/>
</dbReference>
<keyword evidence="8" id="KW-1185">Reference proteome</keyword>
<dbReference type="RefSeq" id="XP_007898922.1">
    <property type="nucleotide sequence ID" value="XM_007900731.2"/>
</dbReference>
<dbReference type="OrthoDB" id="9932345at2759"/>
<dbReference type="GO" id="GO:0031005">
    <property type="term" value="F:filamin binding"/>
    <property type="evidence" value="ECO:0007669"/>
    <property type="project" value="InterPro"/>
</dbReference>
<dbReference type="OMA" id="PDMRKRG"/>
<keyword evidence="5" id="KW-0206">Cytoskeleton</keyword>
<evidence type="ECO:0000256" key="1">
    <source>
        <dbReference type="ARBA" id="ARBA00004245"/>
    </source>
</evidence>
<reference evidence="8" key="2">
    <citation type="journal article" date="2007" name="PLoS Biol.">
        <title>Survey sequencing and comparative analysis of the elephant shark (Callorhinchus milii) genome.</title>
        <authorList>
            <person name="Venkatesh B."/>
            <person name="Kirkness E.F."/>
            <person name="Loh Y.H."/>
            <person name="Halpern A.L."/>
            <person name="Lee A.P."/>
            <person name="Johnson J."/>
            <person name="Dandona N."/>
            <person name="Viswanathan L.D."/>
            <person name="Tay A."/>
            <person name="Venter J.C."/>
            <person name="Strausberg R.L."/>
            <person name="Brenner S."/>
        </authorList>
    </citation>
    <scope>NUCLEOTIDE SEQUENCE [LARGE SCALE GENOMIC DNA]</scope>
</reference>
<evidence type="ECO:0000256" key="2">
    <source>
        <dbReference type="ARBA" id="ARBA00009886"/>
    </source>
</evidence>
<dbReference type="InterPro" id="IPR028215">
    <property type="entry name" value="Refilin"/>
</dbReference>